<accession>A0A8H7LA80</accession>
<dbReference type="Proteomes" id="UP000649328">
    <property type="component" value="Unassembled WGS sequence"/>
</dbReference>
<feature type="compositionally biased region" description="Polar residues" evidence="1">
    <location>
        <begin position="41"/>
        <end position="53"/>
    </location>
</feature>
<organism evidence="2 3">
    <name type="scientific">Metschnikowia pulcherrima</name>
    <dbReference type="NCBI Taxonomy" id="27326"/>
    <lineage>
        <taxon>Eukaryota</taxon>
        <taxon>Fungi</taxon>
        <taxon>Dikarya</taxon>
        <taxon>Ascomycota</taxon>
        <taxon>Saccharomycotina</taxon>
        <taxon>Pichiomycetes</taxon>
        <taxon>Metschnikowiaceae</taxon>
        <taxon>Metschnikowia</taxon>
    </lineage>
</organism>
<name>A0A8H7LA80_9ASCO</name>
<dbReference type="AlphaFoldDB" id="A0A8H7LA80"/>
<dbReference type="OrthoDB" id="10303083at2759"/>
<evidence type="ECO:0000313" key="3">
    <source>
        <dbReference type="Proteomes" id="UP000649328"/>
    </source>
</evidence>
<feature type="compositionally biased region" description="Basic and acidic residues" evidence="1">
    <location>
        <begin position="91"/>
        <end position="104"/>
    </location>
</feature>
<feature type="region of interest" description="Disordered" evidence="1">
    <location>
        <begin position="41"/>
        <end position="108"/>
    </location>
</feature>
<proteinExistence type="predicted"/>
<comment type="caution">
    <text evidence="2">The sequence shown here is derived from an EMBL/GenBank/DDBJ whole genome shotgun (WGS) entry which is preliminary data.</text>
</comment>
<dbReference type="EMBL" id="JACBPP010000007">
    <property type="protein sequence ID" value="KAF8000135.1"/>
    <property type="molecule type" value="Genomic_DNA"/>
</dbReference>
<reference evidence="2" key="1">
    <citation type="submission" date="2020-10" db="EMBL/GenBank/DDBJ databases">
        <title>The Whole-Genome Sequence of Metschnikowia persimmonesis, a Novel Endophytic Yeast Species Isolated from Medicinal Plant Diospyros kaki Thumb.</title>
        <authorList>
            <person name="Rahmat E."/>
            <person name="Kang Y."/>
        </authorList>
    </citation>
    <scope>NUCLEOTIDE SEQUENCE</scope>
    <source>
        <strain evidence="2">KIOM G15050</strain>
    </source>
</reference>
<feature type="compositionally biased region" description="Polar residues" evidence="1">
    <location>
        <begin position="20"/>
        <end position="29"/>
    </location>
</feature>
<sequence>MSLAPENLLSRASSPGGRSDLNTSSSTLYSMCPRVSPLRTAQSDNRSFLSSLSPHKLSGKLSVQNGNEDDKENAFVRLKEKFGGPLVNETHPTRQNDEHTRLSRDSLANSTIVGEDYQNWREERIKQINGDDLDLC</sequence>
<keyword evidence="3" id="KW-1185">Reference proteome</keyword>
<feature type="region of interest" description="Disordered" evidence="1">
    <location>
        <begin position="1"/>
        <end position="29"/>
    </location>
</feature>
<gene>
    <name evidence="2" type="ORF">HF325_005064</name>
</gene>
<protein>
    <submittedName>
        <fullName evidence="2">Uncharacterized protein</fullName>
    </submittedName>
</protein>
<feature type="compositionally biased region" description="Basic and acidic residues" evidence="1">
    <location>
        <begin position="72"/>
        <end position="82"/>
    </location>
</feature>
<evidence type="ECO:0000256" key="1">
    <source>
        <dbReference type="SAM" id="MobiDB-lite"/>
    </source>
</evidence>
<evidence type="ECO:0000313" key="2">
    <source>
        <dbReference type="EMBL" id="KAF8000135.1"/>
    </source>
</evidence>